<feature type="signal peptide" evidence="5">
    <location>
        <begin position="1"/>
        <end position="19"/>
    </location>
</feature>
<evidence type="ECO:0000259" key="6">
    <source>
        <dbReference type="PROSITE" id="PS51782"/>
    </source>
</evidence>
<dbReference type="SMART" id="SM00257">
    <property type="entry name" value="LysM"/>
    <property type="match status" value="3"/>
</dbReference>
<evidence type="ECO:0000256" key="2">
    <source>
        <dbReference type="ARBA" id="ARBA00022729"/>
    </source>
</evidence>
<keyword evidence="3" id="KW-0843">Virulence</keyword>
<dbReference type="PANTHER" id="PTHR34997">
    <property type="entry name" value="AM15"/>
    <property type="match status" value="1"/>
</dbReference>
<dbReference type="AlphaFoldDB" id="A0A1B8GPY0"/>
<dbReference type="Pfam" id="PF01476">
    <property type="entry name" value="LysM"/>
    <property type="match status" value="3"/>
</dbReference>
<keyword evidence="2 5" id="KW-0732">Signal</keyword>
<keyword evidence="8" id="KW-1185">Reference proteome</keyword>
<dbReference type="GeneID" id="28837306"/>
<evidence type="ECO:0000256" key="1">
    <source>
        <dbReference type="ARBA" id="ARBA00022669"/>
    </source>
</evidence>
<evidence type="ECO:0000256" key="3">
    <source>
        <dbReference type="ARBA" id="ARBA00023026"/>
    </source>
</evidence>
<sequence length="345" mass="35900">MLHLSILATIGVLAAHSVALGVKRFDSSTPFYSYDPNTPAACTLWWNSDDGISCDTVLLIVGISVGQLTAWNPSIKSCADWKADYSYCVEGPAPSIPTTTSTTSTTSKPVTTSKPATTSTAVPPTTTKPSNGVTTPEPVQPGMVDNCNRFYKVKNGDTCTTIASSVGVTIAQLASWNTQIGGTACTGIWADYNICTGVIGGTPTSPGNGIATPTPVQPGMVTNCNKFYKVKAGDTCVTIASSASVTVAQLATWNTQIGGTACTGMWADYNICTGVIGSTPNPTPQPIQTGMVTNCKKFHLVKTGESCDTITRLYSITVANFIKWNPAAGASCTGLWANTYACVGL</sequence>
<evidence type="ECO:0000313" key="8">
    <source>
        <dbReference type="Proteomes" id="UP000091956"/>
    </source>
</evidence>
<dbReference type="OrthoDB" id="3433505at2759"/>
<proteinExistence type="predicted"/>
<keyword evidence="1" id="KW-0147">Chitin-binding</keyword>
<evidence type="ECO:0000256" key="5">
    <source>
        <dbReference type="SAM" id="SignalP"/>
    </source>
</evidence>
<feature type="domain" description="LysM" evidence="6">
    <location>
        <begin position="149"/>
        <end position="196"/>
    </location>
</feature>
<dbReference type="RefSeq" id="XP_018131620.1">
    <property type="nucleotide sequence ID" value="XM_018273399.2"/>
</dbReference>
<dbReference type="EMBL" id="KV460219">
    <property type="protein sequence ID" value="OBT97887.1"/>
    <property type="molecule type" value="Genomic_DNA"/>
</dbReference>
<reference evidence="8" key="2">
    <citation type="journal article" date="2018" name="Nat. Commun.">
        <title>Extreme sensitivity to ultraviolet light in the fungal pathogen causing white-nose syndrome of bats.</title>
        <authorList>
            <person name="Palmer J.M."/>
            <person name="Drees K.P."/>
            <person name="Foster J.T."/>
            <person name="Lindner D.L."/>
        </authorList>
    </citation>
    <scope>NUCLEOTIDE SEQUENCE [LARGE SCALE GENOMIC DNA]</scope>
    <source>
        <strain evidence="8">UAMH 10579</strain>
    </source>
</reference>
<protein>
    <recommendedName>
        <fullName evidence="6">LysM domain-containing protein</fullName>
    </recommendedName>
</protein>
<dbReference type="Gene3D" id="3.10.350.10">
    <property type="entry name" value="LysM domain"/>
    <property type="match status" value="4"/>
</dbReference>
<feature type="domain" description="LysM" evidence="6">
    <location>
        <begin position="226"/>
        <end position="273"/>
    </location>
</feature>
<reference evidence="7 8" key="1">
    <citation type="submission" date="2016-03" db="EMBL/GenBank/DDBJ databases">
        <title>Comparative genomics of Pseudogymnoascus destructans, the fungus causing white-nose syndrome of bats.</title>
        <authorList>
            <person name="Palmer J.M."/>
            <person name="Drees K.P."/>
            <person name="Foster J.T."/>
            <person name="Lindner D.L."/>
        </authorList>
    </citation>
    <scope>NUCLEOTIDE SEQUENCE [LARGE SCALE GENOMIC DNA]</scope>
    <source>
        <strain evidence="7 8">UAMH 10579</strain>
    </source>
</reference>
<name>A0A1B8GPY0_9PEZI</name>
<dbReference type="PROSITE" id="PS51782">
    <property type="entry name" value="LYSM"/>
    <property type="match status" value="3"/>
</dbReference>
<organism evidence="7 8">
    <name type="scientific">Pseudogymnoascus verrucosus</name>
    <dbReference type="NCBI Taxonomy" id="342668"/>
    <lineage>
        <taxon>Eukaryota</taxon>
        <taxon>Fungi</taxon>
        <taxon>Dikarya</taxon>
        <taxon>Ascomycota</taxon>
        <taxon>Pezizomycotina</taxon>
        <taxon>Leotiomycetes</taxon>
        <taxon>Thelebolales</taxon>
        <taxon>Thelebolaceae</taxon>
        <taxon>Pseudogymnoascus</taxon>
    </lineage>
</organism>
<gene>
    <name evidence="7" type="ORF">VE01_03920</name>
</gene>
<feature type="compositionally biased region" description="Low complexity" evidence="4">
    <location>
        <begin position="96"/>
        <end position="130"/>
    </location>
</feature>
<dbReference type="Proteomes" id="UP000091956">
    <property type="component" value="Unassembled WGS sequence"/>
</dbReference>
<dbReference type="InterPro" id="IPR036779">
    <property type="entry name" value="LysM_dom_sf"/>
</dbReference>
<dbReference type="PANTHER" id="PTHR34997:SF2">
    <property type="entry name" value="LYSM DOMAIN-CONTAINING PROTEIN-RELATED"/>
    <property type="match status" value="1"/>
</dbReference>
<feature type="domain" description="LysM" evidence="6">
    <location>
        <begin position="297"/>
        <end position="343"/>
    </location>
</feature>
<evidence type="ECO:0000256" key="4">
    <source>
        <dbReference type="SAM" id="MobiDB-lite"/>
    </source>
</evidence>
<dbReference type="GO" id="GO:0008061">
    <property type="term" value="F:chitin binding"/>
    <property type="evidence" value="ECO:0007669"/>
    <property type="project" value="UniProtKB-KW"/>
</dbReference>
<dbReference type="InterPro" id="IPR018392">
    <property type="entry name" value="LysM"/>
</dbReference>
<dbReference type="CDD" id="cd00118">
    <property type="entry name" value="LysM"/>
    <property type="match status" value="2"/>
</dbReference>
<accession>A0A1B8GPY0</accession>
<feature type="chain" id="PRO_5008608832" description="LysM domain-containing protein" evidence="5">
    <location>
        <begin position="20"/>
        <end position="345"/>
    </location>
</feature>
<feature type="region of interest" description="Disordered" evidence="4">
    <location>
        <begin position="96"/>
        <end position="139"/>
    </location>
</feature>
<dbReference type="SUPFAM" id="SSF54106">
    <property type="entry name" value="LysM domain"/>
    <property type="match status" value="3"/>
</dbReference>
<dbReference type="InterPro" id="IPR052210">
    <property type="entry name" value="LysM1-like"/>
</dbReference>
<evidence type="ECO:0000313" key="7">
    <source>
        <dbReference type="EMBL" id="OBT97887.1"/>
    </source>
</evidence>
<dbReference type="STRING" id="342668.A0A1B8GPY0"/>